<dbReference type="GO" id="GO:0047372">
    <property type="term" value="F:monoacylglycerol lipase activity"/>
    <property type="evidence" value="ECO:0007669"/>
    <property type="project" value="TreeGrafter"/>
</dbReference>
<dbReference type="NCBIfam" id="NF008218">
    <property type="entry name" value="PRK10985.1"/>
    <property type="match status" value="1"/>
</dbReference>
<comment type="similarity">
    <text evidence="1">Belongs to the AB hydrolase superfamily. AB hydrolase 4 family.</text>
</comment>
<dbReference type="InterPro" id="IPR000073">
    <property type="entry name" value="AB_hydrolase_1"/>
</dbReference>
<dbReference type="GO" id="GO:0034338">
    <property type="term" value="F:short-chain carboxylesterase activity"/>
    <property type="evidence" value="ECO:0007669"/>
    <property type="project" value="TreeGrafter"/>
</dbReference>
<sequence>MIVASEFRPAWWLANAHGQTLFPTLTRKIRAQVDYNERVELPDGDFIDLAWMVNGVDKDAPLVILLHGLGGSIQSTYAGGLMSAFNRCGWRAMLMHFRGAGEEPNRLPRAYHSGDTADLDYLLRLLTEREPDTRKAVVGVSLGGNVLLKWLGEQRKQTLIDTAVAVSVPFELRLVADKMTQGFARVYQAYLLRSLKKVFSRKTKMLNGELPPALTQMDQCRCFWTFDEKVTAPLHGFPHVHAYYRRASSRPFLRYIETPTLIIHACDDPFMTPDVLPSAYELSKDVTLELSEKGGHVGFITGNMPGFPVYWLEERIPAHLRAYLTQVFN</sequence>
<dbReference type="AlphaFoldDB" id="A0A0W0YXD1"/>
<dbReference type="InterPro" id="IPR012020">
    <property type="entry name" value="ABHD4"/>
</dbReference>
<dbReference type="InterPro" id="IPR050960">
    <property type="entry name" value="AB_hydrolase_4_sf"/>
</dbReference>
<keyword evidence="4" id="KW-0378">Hydrolase</keyword>
<dbReference type="PIRSF" id="PIRSF005211">
    <property type="entry name" value="Ab_hydro_YheT"/>
    <property type="match status" value="1"/>
</dbReference>
<comment type="caution">
    <text evidence="4">The sequence shown here is derived from an EMBL/GenBank/DDBJ whole genome shotgun (WGS) entry which is preliminary data.</text>
</comment>
<dbReference type="OrthoDB" id="332676at2"/>
<evidence type="ECO:0000259" key="3">
    <source>
        <dbReference type="Pfam" id="PF00561"/>
    </source>
</evidence>
<dbReference type="PANTHER" id="PTHR10794">
    <property type="entry name" value="ABHYDROLASE DOMAIN-CONTAINING PROTEIN"/>
    <property type="match status" value="1"/>
</dbReference>
<dbReference type="RefSeq" id="WP_058484086.1">
    <property type="nucleotide sequence ID" value="NZ_CAAAII010000010.1"/>
</dbReference>
<gene>
    <name evidence="4" type="ORF">Lspi_2167</name>
</gene>
<dbReference type="Proteomes" id="UP000054877">
    <property type="component" value="Unassembled WGS sequence"/>
</dbReference>
<dbReference type="STRING" id="452.Lspi_2167"/>
<evidence type="ECO:0000313" key="4">
    <source>
        <dbReference type="EMBL" id="KTD61537.1"/>
    </source>
</evidence>
<organism evidence="4 5">
    <name type="scientific">Legionella spiritensis</name>
    <dbReference type="NCBI Taxonomy" id="452"/>
    <lineage>
        <taxon>Bacteria</taxon>
        <taxon>Pseudomonadati</taxon>
        <taxon>Pseudomonadota</taxon>
        <taxon>Gammaproteobacteria</taxon>
        <taxon>Legionellales</taxon>
        <taxon>Legionellaceae</taxon>
        <taxon>Legionella</taxon>
    </lineage>
</organism>
<keyword evidence="5" id="KW-1185">Reference proteome</keyword>
<dbReference type="EMBL" id="LNYX01000031">
    <property type="protein sequence ID" value="KTD61537.1"/>
    <property type="molecule type" value="Genomic_DNA"/>
</dbReference>
<feature type="domain" description="AB hydrolase-1" evidence="3">
    <location>
        <begin position="61"/>
        <end position="302"/>
    </location>
</feature>
<dbReference type="Gene3D" id="3.40.50.1820">
    <property type="entry name" value="alpha/beta hydrolase"/>
    <property type="match status" value="1"/>
</dbReference>
<feature type="active site" description="Charge relay system" evidence="2">
    <location>
        <position position="296"/>
    </location>
</feature>
<evidence type="ECO:0000256" key="2">
    <source>
        <dbReference type="PIRSR" id="PIRSR005211-1"/>
    </source>
</evidence>
<dbReference type="InterPro" id="IPR029058">
    <property type="entry name" value="AB_hydrolase_fold"/>
</dbReference>
<protein>
    <submittedName>
        <fullName evidence="4">Alpha/beta hydrolase</fullName>
    </submittedName>
</protein>
<reference evidence="4 5" key="1">
    <citation type="submission" date="2015-11" db="EMBL/GenBank/DDBJ databases">
        <title>Genomic analysis of 38 Legionella species identifies large and diverse effector repertoires.</title>
        <authorList>
            <person name="Burstein D."/>
            <person name="Amaro F."/>
            <person name="Zusman T."/>
            <person name="Lifshitz Z."/>
            <person name="Cohen O."/>
            <person name="Gilbert J.A."/>
            <person name="Pupko T."/>
            <person name="Shuman H.A."/>
            <person name="Segal G."/>
        </authorList>
    </citation>
    <scope>NUCLEOTIDE SEQUENCE [LARGE SCALE GENOMIC DNA]</scope>
    <source>
        <strain evidence="4 5">Mt.St.Helens-9</strain>
    </source>
</reference>
<feature type="active site" description="Charge relay system" evidence="2">
    <location>
        <position position="141"/>
    </location>
</feature>
<proteinExistence type="inferred from homology"/>
<dbReference type="Pfam" id="PF00561">
    <property type="entry name" value="Abhydrolase_1"/>
    <property type="match status" value="1"/>
</dbReference>
<dbReference type="PATRIC" id="fig|452.5.peg.2385"/>
<evidence type="ECO:0000313" key="5">
    <source>
        <dbReference type="Proteomes" id="UP000054877"/>
    </source>
</evidence>
<evidence type="ECO:0000256" key="1">
    <source>
        <dbReference type="ARBA" id="ARBA00010884"/>
    </source>
</evidence>
<accession>A0A0W0YXD1</accession>
<dbReference type="PANTHER" id="PTHR10794:SF94">
    <property type="entry name" value="ESTERASE YHET-RELATED"/>
    <property type="match status" value="1"/>
</dbReference>
<dbReference type="SUPFAM" id="SSF53474">
    <property type="entry name" value="alpha/beta-Hydrolases"/>
    <property type="match status" value="1"/>
</dbReference>
<name>A0A0W0YXD1_LEGSP</name>
<feature type="active site" description="Charge relay system" evidence="2">
    <location>
        <position position="268"/>
    </location>
</feature>